<sequence length="147" mass="16336">INPRRAGVLPAWPPAGCRTFAPTGPRRVSGRSPDAPQSAVHHKLLNGCSGHSIIPSFLGPTHRLPLMYRSTSMPSVRPQYFPFYLDVSARSQYPSLDLEALRSIPMLFARLRYPPLELDVPPAFLIVWAPNRGGPLYVKLLVPPLFE</sequence>
<evidence type="ECO:0000313" key="1">
    <source>
        <dbReference type="EMBL" id="KAG5459650.1"/>
    </source>
</evidence>
<name>A0A8H8DIM6_9FUNG</name>
<keyword evidence="2" id="KW-1185">Reference proteome</keyword>
<accession>A0A8H8DIM6</accession>
<feature type="non-terminal residue" evidence="1">
    <location>
        <position position="1"/>
    </location>
</feature>
<reference evidence="1 2" key="1">
    <citation type="journal article" name="Sci. Rep.">
        <title>Genome-scale phylogenetic analyses confirm Olpidium as the closest living zoosporic fungus to the non-flagellated, terrestrial fungi.</title>
        <authorList>
            <person name="Chang Y."/>
            <person name="Rochon D."/>
            <person name="Sekimoto S."/>
            <person name="Wang Y."/>
            <person name="Chovatia M."/>
            <person name="Sandor L."/>
            <person name="Salamov A."/>
            <person name="Grigoriev I.V."/>
            <person name="Stajich J.E."/>
            <person name="Spatafora J.W."/>
        </authorList>
    </citation>
    <scope>NUCLEOTIDE SEQUENCE [LARGE SCALE GENOMIC DNA]</scope>
    <source>
        <strain evidence="1">S191</strain>
    </source>
</reference>
<dbReference type="AlphaFoldDB" id="A0A8H8DIM6"/>
<gene>
    <name evidence="1" type="ORF">BJ554DRAFT_8402</name>
</gene>
<dbReference type="Proteomes" id="UP000673691">
    <property type="component" value="Unassembled WGS sequence"/>
</dbReference>
<proteinExistence type="predicted"/>
<comment type="caution">
    <text evidence="1">The sequence shown here is derived from an EMBL/GenBank/DDBJ whole genome shotgun (WGS) entry which is preliminary data.</text>
</comment>
<dbReference type="EMBL" id="JAEFCI010006494">
    <property type="protein sequence ID" value="KAG5459650.1"/>
    <property type="molecule type" value="Genomic_DNA"/>
</dbReference>
<organism evidence="1 2">
    <name type="scientific">Olpidium bornovanus</name>
    <dbReference type="NCBI Taxonomy" id="278681"/>
    <lineage>
        <taxon>Eukaryota</taxon>
        <taxon>Fungi</taxon>
        <taxon>Fungi incertae sedis</taxon>
        <taxon>Olpidiomycota</taxon>
        <taxon>Olpidiomycotina</taxon>
        <taxon>Olpidiomycetes</taxon>
        <taxon>Olpidiales</taxon>
        <taxon>Olpidiaceae</taxon>
        <taxon>Olpidium</taxon>
    </lineage>
</organism>
<protein>
    <submittedName>
        <fullName evidence="1">Uncharacterized protein</fullName>
    </submittedName>
</protein>
<evidence type="ECO:0000313" key="2">
    <source>
        <dbReference type="Proteomes" id="UP000673691"/>
    </source>
</evidence>